<dbReference type="EMBL" id="JALHLF010000090">
    <property type="protein sequence ID" value="MCJ2184301.1"/>
    <property type="molecule type" value="Genomic_DNA"/>
</dbReference>
<keyword evidence="1" id="KW-0812">Transmembrane</keyword>
<keyword evidence="1" id="KW-1133">Transmembrane helix</keyword>
<proteinExistence type="predicted"/>
<comment type="caution">
    <text evidence="2">The sequence shown here is derived from an EMBL/GenBank/DDBJ whole genome shotgun (WGS) entry which is preliminary data.</text>
</comment>
<evidence type="ECO:0000313" key="2">
    <source>
        <dbReference type="EMBL" id="MCJ2184301.1"/>
    </source>
</evidence>
<evidence type="ECO:0008006" key="4">
    <source>
        <dbReference type="Google" id="ProtNLM"/>
    </source>
</evidence>
<gene>
    <name evidence="2" type="ORF">MTR62_16615</name>
</gene>
<name>A0ABT0BGX2_9SPHN</name>
<reference evidence="2" key="1">
    <citation type="submission" date="2022-03" db="EMBL/GenBank/DDBJ databases">
        <title>Identification of a novel bacterium isolated from mangrove sediments.</title>
        <authorList>
            <person name="Pan X."/>
        </authorList>
    </citation>
    <scope>NUCLEOTIDE SEQUENCE</scope>
    <source>
        <strain evidence="2">B1949</strain>
    </source>
</reference>
<feature type="transmembrane region" description="Helical" evidence="1">
    <location>
        <begin position="24"/>
        <end position="44"/>
    </location>
</feature>
<sequence length="265" mass="28276">MNASAADLTADLATPGAPRSGARAGALLAGTVTLLALPSAVMAFTASFSARHSQVSDLGSLDSQSTKEGLSRAAAMRSLEKSGEEFPFTPAGTPYLPERMVLVAVRDDPVAAKAIIVHGRYQVPEADTPDASANRQQLSSTSFSLGVSRGYQNFAQDLVKQPDKPRNLAALPDLKTYSLTPGTATAKDSRFSPRISIDEKHATGRAPRTFAGEEGELDLGGAYRVTKNLDVTAGVRYYQDRERLQPLTDGRQDSQAVYVGTQFHF</sequence>
<evidence type="ECO:0000256" key="1">
    <source>
        <dbReference type="SAM" id="Phobius"/>
    </source>
</evidence>
<evidence type="ECO:0000313" key="3">
    <source>
        <dbReference type="Proteomes" id="UP001162881"/>
    </source>
</evidence>
<organism evidence="2 3">
    <name type="scientific">Novosphingobium organovorum</name>
    <dbReference type="NCBI Taxonomy" id="2930092"/>
    <lineage>
        <taxon>Bacteria</taxon>
        <taxon>Pseudomonadati</taxon>
        <taxon>Pseudomonadota</taxon>
        <taxon>Alphaproteobacteria</taxon>
        <taxon>Sphingomonadales</taxon>
        <taxon>Sphingomonadaceae</taxon>
        <taxon>Novosphingobium</taxon>
    </lineage>
</organism>
<accession>A0ABT0BGX2</accession>
<dbReference type="Proteomes" id="UP001162881">
    <property type="component" value="Unassembled WGS sequence"/>
</dbReference>
<protein>
    <recommendedName>
        <fullName evidence="4">Porin</fullName>
    </recommendedName>
</protein>
<keyword evidence="3" id="KW-1185">Reference proteome</keyword>
<keyword evidence="1" id="KW-0472">Membrane</keyword>